<protein>
    <recommendedName>
        <fullName evidence="5">Cyclin-dependent kinase inhibitor</fullName>
    </recommendedName>
</protein>
<feature type="region of interest" description="Disordered" evidence="6">
    <location>
        <begin position="105"/>
        <end position="169"/>
    </location>
</feature>
<feature type="compositionally biased region" description="Polar residues" evidence="6">
    <location>
        <begin position="69"/>
        <end position="82"/>
    </location>
</feature>
<keyword evidence="4" id="KW-0131">Cell cycle</keyword>
<dbReference type="EnsemblPlants" id="Kaladp0020s0143.1.v1.1">
    <property type="protein sequence ID" value="Kaladp0020s0143.1.v1.1"/>
    <property type="gene ID" value="Kaladp0020s0143.v1.1"/>
</dbReference>
<evidence type="ECO:0000313" key="8">
    <source>
        <dbReference type="EnsemblPlants" id="Kaladp0020s0143.1.v1.1"/>
    </source>
</evidence>
<evidence type="ECO:0000256" key="2">
    <source>
        <dbReference type="ARBA" id="ARBA00010274"/>
    </source>
</evidence>
<dbReference type="PANTHER" id="PTHR46776">
    <property type="entry name" value="CYCLIN-DEPENDENT KINASE INHIBITOR 4-RELATED"/>
    <property type="match status" value="1"/>
</dbReference>
<evidence type="ECO:0000259" key="7">
    <source>
        <dbReference type="Pfam" id="PF02234"/>
    </source>
</evidence>
<feature type="compositionally biased region" description="Polar residues" evidence="6">
    <location>
        <begin position="1"/>
        <end position="11"/>
    </location>
</feature>
<feature type="compositionally biased region" description="Basic and acidic residues" evidence="6">
    <location>
        <begin position="20"/>
        <end position="35"/>
    </location>
</feature>
<dbReference type="InterPro" id="IPR044898">
    <property type="entry name" value="CDI_dom_sf"/>
</dbReference>
<keyword evidence="9" id="KW-1185">Reference proteome</keyword>
<evidence type="ECO:0000256" key="6">
    <source>
        <dbReference type="SAM" id="MobiDB-lite"/>
    </source>
</evidence>
<accession>A0A7N0ZRK3</accession>
<evidence type="ECO:0000256" key="5">
    <source>
        <dbReference type="PIRNR" id="PIRNR017811"/>
    </source>
</evidence>
<dbReference type="Proteomes" id="UP000594263">
    <property type="component" value="Unplaced"/>
</dbReference>
<dbReference type="GO" id="GO:0051726">
    <property type="term" value="P:regulation of cell cycle"/>
    <property type="evidence" value="ECO:0007669"/>
    <property type="project" value="InterPro"/>
</dbReference>
<proteinExistence type="inferred from homology"/>
<dbReference type="InterPro" id="IPR044275">
    <property type="entry name" value="KRP"/>
</dbReference>
<reference evidence="8" key="1">
    <citation type="submission" date="2021-01" db="UniProtKB">
        <authorList>
            <consortium name="EnsemblPlants"/>
        </authorList>
    </citation>
    <scope>IDENTIFICATION</scope>
</reference>
<evidence type="ECO:0000256" key="1">
    <source>
        <dbReference type="ARBA" id="ARBA00004642"/>
    </source>
</evidence>
<dbReference type="AlphaFoldDB" id="A0A7N0ZRK3"/>
<comment type="similarity">
    <text evidence="2 5">Belongs to the CDI family. ICK/KRP subfamily.</text>
</comment>
<dbReference type="Gramene" id="Kaladp0020s0143.1.v1.1">
    <property type="protein sequence ID" value="Kaladp0020s0143.1.v1.1"/>
    <property type="gene ID" value="Kaladp0020s0143.v1.1"/>
</dbReference>
<evidence type="ECO:0000313" key="9">
    <source>
        <dbReference type="Proteomes" id="UP000594263"/>
    </source>
</evidence>
<dbReference type="GO" id="GO:0005654">
    <property type="term" value="C:nucleoplasm"/>
    <property type="evidence" value="ECO:0007669"/>
    <property type="project" value="UniProtKB-SubCell"/>
</dbReference>
<sequence>MSEKQQLNTAAASKIAGRRSRPETDAAAAEEERQETAAVATSSVADESVKRRKVAEAGDQSEPVLSTIAAASSIVTPPQKTPSRNEKRDLATATVVAAAARLRFSSGPLCSEEEGEESAEDSKSEDPEAGCDNSSSLIDNSVSSPESEVCGDLPEMEPKSTERTTQSRSVCYDAPSADELEEFFQAAEKIEAQRFKEKYNFDIVSDVPVEGRFEWERVKP</sequence>
<dbReference type="OMA" id="PEAGCDN"/>
<dbReference type="Pfam" id="PF02234">
    <property type="entry name" value="CDI"/>
    <property type="match status" value="1"/>
</dbReference>
<name>A0A7N0ZRK3_KALFE</name>
<comment type="subcellular location">
    <subcellularLocation>
        <location evidence="1">Nucleus</location>
        <location evidence="1">Nucleoplasm</location>
    </subcellularLocation>
</comment>
<dbReference type="GO" id="GO:0004861">
    <property type="term" value="F:cyclin-dependent protein serine/threonine kinase inhibitor activity"/>
    <property type="evidence" value="ECO:0007669"/>
    <property type="project" value="UniProtKB-UniRule"/>
</dbReference>
<dbReference type="Gene3D" id="4.10.365.10">
    <property type="entry name" value="p27"/>
    <property type="match status" value="1"/>
</dbReference>
<feature type="region of interest" description="Disordered" evidence="6">
    <location>
        <begin position="1"/>
        <end position="92"/>
    </location>
</feature>
<dbReference type="InterPro" id="IPR003175">
    <property type="entry name" value="CDI_dom"/>
</dbReference>
<dbReference type="PIRSF" id="PIRSF017811">
    <property type="entry name" value="CDK_inhib_pln"/>
    <property type="match status" value="1"/>
</dbReference>
<feature type="compositionally biased region" description="Low complexity" evidence="6">
    <location>
        <begin position="132"/>
        <end position="144"/>
    </location>
</feature>
<keyword evidence="3 5" id="KW-0649">Protein kinase inhibitor</keyword>
<evidence type="ECO:0000256" key="4">
    <source>
        <dbReference type="ARBA" id="ARBA00023306"/>
    </source>
</evidence>
<feature type="domain" description="Cyclin-dependent kinase inhibitor" evidence="7">
    <location>
        <begin position="175"/>
        <end position="218"/>
    </location>
</feature>
<evidence type="ECO:0000256" key="3">
    <source>
        <dbReference type="ARBA" id="ARBA00023013"/>
    </source>
</evidence>
<organism evidence="8 9">
    <name type="scientific">Kalanchoe fedtschenkoi</name>
    <name type="common">Lavender scallops</name>
    <name type="synonym">South American air plant</name>
    <dbReference type="NCBI Taxonomy" id="63787"/>
    <lineage>
        <taxon>Eukaryota</taxon>
        <taxon>Viridiplantae</taxon>
        <taxon>Streptophyta</taxon>
        <taxon>Embryophyta</taxon>
        <taxon>Tracheophyta</taxon>
        <taxon>Spermatophyta</taxon>
        <taxon>Magnoliopsida</taxon>
        <taxon>eudicotyledons</taxon>
        <taxon>Gunneridae</taxon>
        <taxon>Pentapetalae</taxon>
        <taxon>Saxifragales</taxon>
        <taxon>Crassulaceae</taxon>
        <taxon>Kalanchoe</taxon>
    </lineage>
</organism>